<evidence type="ECO:0000313" key="3">
    <source>
        <dbReference type="Proteomes" id="UP001597218"/>
    </source>
</evidence>
<protein>
    <recommendedName>
        <fullName evidence="4">Phenylalanyl-tRNA synthetase subunit beta</fullName>
    </recommendedName>
</protein>
<dbReference type="RefSeq" id="WP_381539680.1">
    <property type="nucleotide sequence ID" value="NZ_JBHUGI010000035.1"/>
</dbReference>
<evidence type="ECO:0008006" key="4">
    <source>
        <dbReference type="Google" id="ProtNLM"/>
    </source>
</evidence>
<keyword evidence="1" id="KW-0812">Transmembrane</keyword>
<proteinExistence type="predicted"/>
<organism evidence="2 3">
    <name type="scientific">Sporosarcina siberiensis</name>
    <dbReference type="NCBI Taxonomy" id="1365606"/>
    <lineage>
        <taxon>Bacteria</taxon>
        <taxon>Bacillati</taxon>
        <taxon>Bacillota</taxon>
        <taxon>Bacilli</taxon>
        <taxon>Bacillales</taxon>
        <taxon>Caryophanaceae</taxon>
        <taxon>Sporosarcina</taxon>
    </lineage>
</organism>
<keyword evidence="3" id="KW-1185">Reference proteome</keyword>
<keyword evidence="1" id="KW-1133">Transmembrane helix</keyword>
<gene>
    <name evidence="2" type="ORF">ACFSFY_15720</name>
</gene>
<keyword evidence="1" id="KW-0472">Membrane</keyword>
<evidence type="ECO:0000313" key="2">
    <source>
        <dbReference type="EMBL" id="MFD1929490.1"/>
    </source>
</evidence>
<feature type="transmembrane region" description="Helical" evidence="1">
    <location>
        <begin position="6"/>
        <end position="24"/>
    </location>
</feature>
<reference evidence="3" key="1">
    <citation type="journal article" date="2019" name="Int. J. Syst. Evol. Microbiol.">
        <title>The Global Catalogue of Microorganisms (GCM) 10K type strain sequencing project: providing services to taxonomists for standard genome sequencing and annotation.</title>
        <authorList>
            <consortium name="The Broad Institute Genomics Platform"/>
            <consortium name="The Broad Institute Genome Sequencing Center for Infectious Disease"/>
            <person name="Wu L."/>
            <person name="Ma J."/>
        </authorList>
    </citation>
    <scope>NUCLEOTIDE SEQUENCE [LARGE SCALE GENOMIC DNA]</scope>
    <source>
        <strain evidence="3">CGMCC 4.7177</strain>
    </source>
</reference>
<evidence type="ECO:0000256" key="1">
    <source>
        <dbReference type="SAM" id="Phobius"/>
    </source>
</evidence>
<comment type="caution">
    <text evidence="2">The sequence shown here is derived from an EMBL/GenBank/DDBJ whole genome shotgun (WGS) entry which is preliminary data.</text>
</comment>
<sequence length="141" mass="15688">MKFLKFLIALAIVVGGLGYGLYYFGTNIASEKIMGVVSSELENSGQIDTLKKELNQNPELNKLVEEGANIDESQLPFTTKEQATRVLIKKIGLSELQNLQSQAQNGLSENQLLELINKMTEKLTDEEVLALKVIAYKELNK</sequence>
<accession>A0ABW4SKE9</accession>
<dbReference type="EMBL" id="JBHUGI010000035">
    <property type="protein sequence ID" value="MFD1929490.1"/>
    <property type="molecule type" value="Genomic_DNA"/>
</dbReference>
<name>A0ABW4SKE9_9BACL</name>
<dbReference type="Proteomes" id="UP001597218">
    <property type="component" value="Unassembled WGS sequence"/>
</dbReference>